<feature type="non-terminal residue" evidence="2">
    <location>
        <position position="88"/>
    </location>
</feature>
<keyword evidence="1" id="KW-0175">Coiled coil</keyword>
<proteinExistence type="predicted"/>
<evidence type="ECO:0000256" key="1">
    <source>
        <dbReference type="SAM" id="Coils"/>
    </source>
</evidence>
<dbReference type="AlphaFoldDB" id="X1M7V9"/>
<feature type="coiled-coil region" evidence="1">
    <location>
        <begin position="16"/>
        <end position="64"/>
    </location>
</feature>
<reference evidence="2" key="1">
    <citation type="journal article" date="2014" name="Front. Microbiol.">
        <title>High frequency of phylogenetically diverse reductive dehalogenase-homologous genes in deep subseafloor sedimentary metagenomes.</title>
        <authorList>
            <person name="Kawai M."/>
            <person name="Futagami T."/>
            <person name="Toyoda A."/>
            <person name="Takaki Y."/>
            <person name="Nishi S."/>
            <person name="Hori S."/>
            <person name="Arai W."/>
            <person name="Tsubouchi T."/>
            <person name="Morono Y."/>
            <person name="Uchiyama I."/>
            <person name="Ito T."/>
            <person name="Fujiyama A."/>
            <person name="Inagaki F."/>
            <person name="Takami H."/>
        </authorList>
    </citation>
    <scope>NUCLEOTIDE SEQUENCE</scope>
    <source>
        <strain evidence="2">Expedition CK06-06</strain>
    </source>
</reference>
<evidence type="ECO:0000313" key="2">
    <source>
        <dbReference type="EMBL" id="GAI10780.1"/>
    </source>
</evidence>
<protein>
    <submittedName>
        <fullName evidence="2">Uncharacterized protein</fullName>
    </submittedName>
</protein>
<dbReference type="EMBL" id="BARV01010319">
    <property type="protein sequence ID" value="GAI10780.1"/>
    <property type="molecule type" value="Genomic_DNA"/>
</dbReference>
<gene>
    <name evidence="2" type="ORF">S06H3_20018</name>
</gene>
<name>X1M7V9_9ZZZZ</name>
<accession>X1M7V9</accession>
<comment type="caution">
    <text evidence="2">The sequence shown here is derived from an EMBL/GenBank/DDBJ whole genome shotgun (WGS) entry which is preliminary data.</text>
</comment>
<sequence length="88" mass="10655">MDISFFIHPVDMSRILKRLRKKITEVQSEIMEREEKGLIRDPVLEIAYRDLEVLRDKFQSAQERMFRFGLYLTIYGDTQEELRETETI</sequence>
<organism evidence="2">
    <name type="scientific">marine sediment metagenome</name>
    <dbReference type="NCBI Taxonomy" id="412755"/>
    <lineage>
        <taxon>unclassified sequences</taxon>
        <taxon>metagenomes</taxon>
        <taxon>ecological metagenomes</taxon>
    </lineage>
</organism>